<evidence type="ECO:0000259" key="7">
    <source>
        <dbReference type="PROSITE" id="PS50109"/>
    </source>
</evidence>
<gene>
    <name evidence="8" type="ORF">LCGC14_2715600</name>
</gene>
<dbReference type="EMBL" id="LAZR01048771">
    <property type="protein sequence ID" value="KKK91173.1"/>
    <property type="molecule type" value="Genomic_DNA"/>
</dbReference>
<feature type="non-terminal residue" evidence="8">
    <location>
        <position position="1"/>
    </location>
</feature>
<sequence>TDPVQIEQVIVNLISNAIEALDDIPKDERQISIRSSLAGENAEVRIKDNGSGMSPEEIQIAFDSFYTTKSYGLGIGLSISRTIIESQGGRIGLEANADKGVTSYFTLPVNKADQQIAV</sequence>
<keyword evidence="5" id="KW-0067">ATP-binding</keyword>
<keyword evidence="6" id="KW-0902">Two-component regulatory system</keyword>
<keyword evidence="2" id="KW-0808">Transferase</keyword>
<dbReference type="PANTHER" id="PTHR43065:SF10">
    <property type="entry name" value="PEROXIDE STRESS-ACTIVATED HISTIDINE KINASE MAK3"/>
    <property type="match status" value="1"/>
</dbReference>
<dbReference type="InterPro" id="IPR005467">
    <property type="entry name" value="His_kinase_dom"/>
</dbReference>
<comment type="caution">
    <text evidence="8">The sequence shown here is derived from an EMBL/GenBank/DDBJ whole genome shotgun (WGS) entry which is preliminary data.</text>
</comment>
<name>A0A0F8ZBN2_9ZZZZ</name>
<evidence type="ECO:0000256" key="3">
    <source>
        <dbReference type="ARBA" id="ARBA00022741"/>
    </source>
</evidence>
<keyword evidence="1" id="KW-0597">Phosphoprotein</keyword>
<dbReference type="PANTHER" id="PTHR43065">
    <property type="entry name" value="SENSOR HISTIDINE KINASE"/>
    <property type="match status" value="1"/>
</dbReference>
<keyword evidence="3" id="KW-0547">Nucleotide-binding</keyword>
<evidence type="ECO:0000256" key="2">
    <source>
        <dbReference type="ARBA" id="ARBA00022679"/>
    </source>
</evidence>
<keyword evidence="4" id="KW-0418">Kinase</keyword>
<protein>
    <recommendedName>
        <fullName evidence="7">Histidine kinase domain-containing protein</fullName>
    </recommendedName>
</protein>
<evidence type="ECO:0000256" key="6">
    <source>
        <dbReference type="ARBA" id="ARBA00023012"/>
    </source>
</evidence>
<organism evidence="8">
    <name type="scientific">marine sediment metagenome</name>
    <dbReference type="NCBI Taxonomy" id="412755"/>
    <lineage>
        <taxon>unclassified sequences</taxon>
        <taxon>metagenomes</taxon>
        <taxon>ecological metagenomes</taxon>
    </lineage>
</organism>
<reference evidence="8" key="1">
    <citation type="journal article" date="2015" name="Nature">
        <title>Complex archaea that bridge the gap between prokaryotes and eukaryotes.</title>
        <authorList>
            <person name="Spang A."/>
            <person name="Saw J.H."/>
            <person name="Jorgensen S.L."/>
            <person name="Zaremba-Niedzwiedzka K."/>
            <person name="Martijn J."/>
            <person name="Lind A.E."/>
            <person name="van Eijk R."/>
            <person name="Schleper C."/>
            <person name="Guy L."/>
            <person name="Ettema T.J."/>
        </authorList>
    </citation>
    <scope>NUCLEOTIDE SEQUENCE</scope>
</reference>
<evidence type="ECO:0000313" key="8">
    <source>
        <dbReference type="EMBL" id="KKK91173.1"/>
    </source>
</evidence>
<dbReference type="PROSITE" id="PS50109">
    <property type="entry name" value="HIS_KIN"/>
    <property type="match status" value="1"/>
</dbReference>
<proteinExistence type="predicted"/>
<dbReference type="Pfam" id="PF02518">
    <property type="entry name" value="HATPase_c"/>
    <property type="match status" value="1"/>
</dbReference>
<dbReference type="InterPro" id="IPR036890">
    <property type="entry name" value="HATPase_C_sf"/>
</dbReference>
<dbReference type="PRINTS" id="PR00344">
    <property type="entry name" value="BCTRLSENSOR"/>
</dbReference>
<dbReference type="Gene3D" id="3.30.565.10">
    <property type="entry name" value="Histidine kinase-like ATPase, C-terminal domain"/>
    <property type="match status" value="1"/>
</dbReference>
<dbReference type="InterPro" id="IPR003594">
    <property type="entry name" value="HATPase_dom"/>
</dbReference>
<dbReference type="GO" id="GO:0000160">
    <property type="term" value="P:phosphorelay signal transduction system"/>
    <property type="evidence" value="ECO:0007669"/>
    <property type="project" value="UniProtKB-KW"/>
</dbReference>
<dbReference type="SMART" id="SM00387">
    <property type="entry name" value="HATPase_c"/>
    <property type="match status" value="1"/>
</dbReference>
<dbReference type="GO" id="GO:0016301">
    <property type="term" value="F:kinase activity"/>
    <property type="evidence" value="ECO:0007669"/>
    <property type="project" value="UniProtKB-KW"/>
</dbReference>
<evidence type="ECO:0000256" key="1">
    <source>
        <dbReference type="ARBA" id="ARBA00022553"/>
    </source>
</evidence>
<dbReference type="SUPFAM" id="SSF55874">
    <property type="entry name" value="ATPase domain of HSP90 chaperone/DNA topoisomerase II/histidine kinase"/>
    <property type="match status" value="1"/>
</dbReference>
<evidence type="ECO:0000256" key="4">
    <source>
        <dbReference type="ARBA" id="ARBA00022777"/>
    </source>
</evidence>
<dbReference type="AlphaFoldDB" id="A0A0F8ZBN2"/>
<dbReference type="InterPro" id="IPR004358">
    <property type="entry name" value="Sig_transdc_His_kin-like_C"/>
</dbReference>
<accession>A0A0F8ZBN2</accession>
<dbReference type="GO" id="GO:0005524">
    <property type="term" value="F:ATP binding"/>
    <property type="evidence" value="ECO:0007669"/>
    <property type="project" value="UniProtKB-KW"/>
</dbReference>
<feature type="domain" description="Histidine kinase" evidence="7">
    <location>
        <begin position="1"/>
        <end position="111"/>
    </location>
</feature>
<evidence type="ECO:0000256" key="5">
    <source>
        <dbReference type="ARBA" id="ARBA00022840"/>
    </source>
</evidence>